<evidence type="ECO:0000256" key="3">
    <source>
        <dbReference type="ARBA" id="ARBA00022737"/>
    </source>
</evidence>
<feature type="compositionally biased region" description="Low complexity" evidence="7">
    <location>
        <begin position="121"/>
        <end position="145"/>
    </location>
</feature>
<reference evidence="8 9" key="1">
    <citation type="submission" date="2009-11" db="EMBL/GenBank/DDBJ databases">
        <title>Annotation of Allomyces macrogynus ATCC 38327.</title>
        <authorList>
            <consortium name="The Broad Institute Genome Sequencing Platform"/>
            <person name="Russ C."/>
            <person name="Cuomo C."/>
            <person name="Burger G."/>
            <person name="Gray M.W."/>
            <person name="Holland P.W.H."/>
            <person name="King N."/>
            <person name="Lang F.B.F."/>
            <person name="Roger A.J."/>
            <person name="Ruiz-Trillo I."/>
            <person name="Young S.K."/>
            <person name="Zeng Q."/>
            <person name="Gargeya S."/>
            <person name="Fitzgerald M."/>
            <person name="Haas B."/>
            <person name="Abouelleil A."/>
            <person name="Alvarado L."/>
            <person name="Arachchi H.M."/>
            <person name="Berlin A."/>
            <person name="Chapman S.B."/>
            <person name="Gearin G."/>
            <person name="Goldberg J."/>
            <person name="Griggs A."/>
            <person name="Gujja S."/>
            <person name="Hansen M."/>
            <person name="Heiman D."/>
            <person name="Howarth C."/>
            <person name="Larimer J."/>
            <person name="Lui A."/>
            <person name="MacDonald P.J.P."/>
            <person name="McCowen C."/>
            <person name="Montmayeur A."/>
            <person name="Murphy C."/>
            <person name="Neiman D."/>
            <person name="Pearson M."/>
            <person name="Priest M."/>
            <person name="Roberts A."/>
            <person name="Saif S."/>
            <person name="Shea T."/>
            <person name="Sisk P."/>
            <person name="Stolte C."/>
            <person name="Sykes S."/>
            <person name="Wortman J."/>
            <person name="Nusbaum C."/>
            <person name="Birren B."/>
        </authorList>
    </citation>
    <scope>NUCLEOTIDE SEQUENCE [LARGE SCALE GENOMIC DNA]</scope>
    <source>
        <strain evidence="8 9">ATCC 38327</strain>
    </source>
</reference>
<dbReference type="Proteomes" id="UP000054350">
    <property type="component" value="Unassembled WGS sequence"/>
</dbReference>
<dbReference type="Pfam" id="PF00400">
    <property type="entry name" value="WD40"/>
    <property type="match status" value="1"/>
</dbReference>
<reference evidence="9" key="2">
    <citation type="submission" date="2009-11" db="EMBL/GenBank/DDBJ databases">
        <title>The Genome Sequence of Allomyces macrogynus strain ATCC 38327.</title>
        <authorList>
            <consortium name="The Broad Institute Genome Sequencing Platform"/>
            <person name="Russ C."/>
            <person name="Cuomo C."/>
            <person name="Shea T."/>
            <person name="Young S.K."/>
            <person name="Zeng Q."/>
            <person name="Koehrsen M."/>
            <person name="Haas B."/>
            <person name="Borodovsky M."/>
            <person name="Guigo R."/>
            <person name="Alvarado L."/>
            <person name="Berlin A."/>
            <person name="Borenstein D."/>
            <person name="Chen Z."/>
            <person name="Engels R."/>
            <person name="Freedman E."/>
            <person name="Gellesch M."/>
            <person name="Goldberg J."/>
            <person name="Griggs A."/>
            <person name="Gujja S."/>
            <person name="Heiman D."/>
            <person name="Hepburn T."/>
            <person name="Howarth C."/>
            <person name="Jen D."/>
            <person name="Larson L."/>
            <person name="Lewis B."/>
            <person name="Mehta T."/>
            <person name="Park D."/>
            <person name="Pearson M."/>
            <person name="Roberts A."/>
            <person name="Saif S."/>
            <person name="Shenoy N."/>
            <person name="Sisk P."/>
            <person name="Stolte C."/>
            <person name="Sykes S."/>
            <person name="Walk T."/>
            <person name="White J."/>
            <person name="Yandava C."/>
            <person name="Burger G."/>
            <person name="Gray M.W."/>
            <person name="Holland P.W.H."/>
            <person name="King N."/>
            <person name="Lang F.B.F."/>
            <person name="Roger A.J."/>
            <person name="Ruiz-Trillo I."/>
            <person name="Lander E."/>
            <person name="Nusbaum C."/>
        </authorList>
    </citation>
    <scope>NUCLEOTIDE SEQUENCE [LARGE SCALE GENOMIC DNA]</scope>
    <source>
        <strain evidence="9">ATCC 38327</strain>
    </source>
</reference>
<gene>
    <name evidence="8" type="ORF">AMAG_12712</name>
</gene>
<feature type="region of interest" description="Disordered" evidence="7">
    <location>
        <begin position="121"/>
        <end position="154"/>
    </location>
</feature>
<dbReference type="VEuPathDB" id="FungiDB:AMAG_12712"/>
<dbReference type="SMART" id="SM00320">
    <property type="entry name" value="WD40"/>
    <property type="match status" value="6"/>
</dbReference>
<dbReference type="eggNOG" id="ENOG502QQ05">
    <property type="taxonomic scope" value="Eukaryota"/>
</dbReference>
<keyword evidence="4" id="KW-0966">Cell projection</keyword>
<dbReference type="GO" id="GO:0031514">
    <property type="term" value="C:motile cilium"/>
    <property type="evidence" value="ECO:0007669"/>
    <property type="project" value="TreeGrafter"/>
</dbReference>
<evidence type="ECO:0000256" key="1">
    <source>
        <dbReference type="ARBA" id="ARBA00004138"/>
    </source>
</evidence>
<dbReference type="STRING" id="578462.A0A0L0T156"/>
<dbReference type="SUPFAM" id="SSF50998">
    <property type="entry name" value="Quinoprotein alcohol dehydrogenase-like"/>
    <property type="match status" value="1"/>
</dbReference>
<dbReference type="OrthoDB" id="6252103at2759"/>
<comment type="subcellular location">
    <subcellularLocation>
        <location evidence="1">Cell projection</location>
        <location evidence="1">Cilium</location>
    </subcellularLocation>
</comment>
<dbReference type="SUPFAM" id="SSF50978">
    <property type="entry name" value="WD40 repeat-like"/>
    <property type="match status" value="1"/>
</dbReference>
<protein>
    <recommendedName>
        <fullName evidence="5">Cilia- and flagella-associated protein 251</fullName>
    </recommendedName>
</protein>
<dbReference type="InterPro" id="IPR001680">
    <property type="entry name" value="WD40_rpt"/>
</dbReference>
<dbReference type="InterPro" id="IPR011047">
    <property type="entry name" value="Quinoprotein_ADH-like_sf"/>
</dbReference>
<evidence type="ECO:0000256" key="4">
    <source>
        <dbReference type="ARBA" id="ARBA00023273"/>
    </source>
</evidence>
<dbReference type="InterPro" id="IPR015943">
    <property type="entry name" value="WD40/YVTN_repeat-like_dom_sf"/>
</dbReference>
<dbReference type="InterPro" id="IPR036322">
    <property type="entry name" value="WD40_repeat_dom_sf"/>
</dbReference>
<keyword evidence="3" id="KW-0677">Repeat</keyword>
<feature type="region of interest" description="Disordered" evidence="7">
    <location>
        <begin position="340"/>
        <end position="386"/>
    </location>
</feature>
<accession>A0A0L0T156</accession>
<feature type="compositionally biased region" description="Basic and acidic residues" evidence="7">
    <location>
        <begin position="354"/>
        <end position="367"/>
    </location>
</feature>
<dbReference type="EMBL" id="GG745357">
    <property type="protein sequence ID" value="KNE68543.1"/>
    <property type="molecule type" value="Genomic_DNA"/>
</dbReference>
<feature type="repeat" description="WD" evidence="6">
    <location>
        <begin position="1024"/>
        <end position="1059"/>
    </location>
</feature>
<dbReference type="AlphaFoldDB" id="A0A0L0T156"/>
<dbReference type="PANTHER" id="PTHR13720">
    <property type="entry name" value="WD-40 REPEAT PROTEIN"/>
    <property type="match status" value="1"/>
</dbReference>
<evidence type="ECO:0000313" key="8">
    <source>
        <dbReference type="EMBL" id="KNE68543.1"/>
    </source>
</evidence>
<keyword evidence="9" id="KW-1185">Reference proteome</keyword>
<proteinExistence type="predicted"/>
<evidence type="ECO:0000256" key="6">
    <source>
        <dbReference type="PROSITE-ProRule" id="PRU00221"/>
    </source>
</evidence>
<evidence type="ECO:0000256" key="2">
    <source>
        <dbReference type="ARBA" id="ARBA00022574"/>
    </source>
</evidence>
<dbReference type="PROSITE" id="PS50082">
    <property type="entry name" value="WD_REPEATS_2"/>
    <property type="match status" value="1"/>
</dbReference>
<evidence type="ECO:0000313" key="9">
    <source>
        <dbReference type="Proteomes" id="UP000054350"/>
    </source>
</evidence>
<keyword evidence="2 6" id="KW-0853">WD repeat</keyword>
<evidence type="ECO:0000256" key="5">
    <source>
        <dbReference type="ARBA" id="ARBA00040994"/>
    </source>
</evidence>
<dbReference type="PANTHER" id="PTHR13720:SF13">
    <property type="entry name" value="CILIA- AND FLAGELLA-ASSOCIATED PROTEIN 251"/>
    <property type="match status" value="1"/>
</dbReference>
<name>A0A0L0T156_ALLM3</name>
<sequence>MPPHPFPAAVAPVVNGGNLTTMSAPNSAVPAAVTMGASLGGSALLLVVVGCLFWSKRKKTSDAGSIADRGVSATAPVQPPPLQQESMPMVPPPALVPVPAPAPVTVPVEPDAKPVVPEPAVLQPQQQPQPDTKAPDAAAPAALDAPHADDAASDNSIEAADEAKDLPGGPPAHSVHSRGSITSTAAFSHRLIMAAPFGVRPTEPAPLLPSQQPLFRATPSLPTRLFEEEEVGPTSPMPLTASTLAALRAHASVARHAAENIPATGSRALAMSLIAPSKTESSPRKTVRGTFPIVEETKEEMAAATLTVDETTDNTPPTPGPETVLMRILATAEADTAQPLTHKRPSMPNPMADQQRRLAREAEEAMRRRNAAAEPQTPVGNDLDSEPQSNAQLAAIVVLDQINSNLPSTKPAQPLELEYLFGVSCQLANPVHCIPGSDEDPAHPPSVLFCASNNVVLKHAAAGMDQVLFQGHSHAITALCVSRDRKWAASADTGPESLLLVWEVATGMPIKTIFGPHDGHGAVVVDMSADVKYVVSIGGAPGAQTICVWEWTTLAQDPVFSMPIPSADPQLSVKFSRFDSTQIVSNGANTVFFWDWTNDDAPFAEGHDPPLKSQLTMAVYLNTNKVVAGTRAGDVPLWQRTKDGGWSQLKTFQYAFPRSFTHIHNSCINVLLPLDKEGLIATGADDGFVRVFDHSFRLVTFFEKLKSGPISGLSAGFPTGLLPTLPSLVVTTTHGRTLHVVRASGKTTVAQPVLEFPPQPVTCLATTPASKLAIGARSGHVLLWNWTTRTVDARRDLPDSVTTVTAHGDRVLVGTDRGWLRVLGENLEDMSDPAAVASASVTHIAAHGAWVACADAKAAVTVVHVDGDPVRFVRVGRIQAHSQSVVGVWFHEARAGDAAGIDGDLRLFSVARDRVLVEYAIADGAVAIVSSRRIEQTGIPTAVCPVSARQLVLATDQWRLKTMNADTFVCRDTVLAALFAPTPINWMQSVVQGKHEYIVYATQDKLVGMLAWPYDGNPHRSMALVAHPDTITASAVSPDGQYLFTAGDDDGAVKTWRIRASVLDAHSGLGGTGMAPFRYLINPTHDPAITTHLEDLFYYAQLREQGEADPGVTLRLRETVALDQVPSLVRALGYYPSERDVELMLNQLSLKALEAGLPDRVTLDEVIKIFLNFRDAIPLTVEDVRGAVALAKQGTMGDVRAFLQMYGEPMPGDELDKVAHLFEELVVDDDQNEGSDRLGGLAQ</sequence>
<dbReference type="Gene3D" id="2.130.10.10">
    <property type="entry name" value="YVTN repeat-like/Quinoprotein amine dehydrogenase"/>
    <property type="match status" value="2"/>
</dbReference>
<feature type="region of interest" description="Disordered" evidence="7">
    <location>
        <begin position="62"/>
        <end position="88"/>
    </location>
</feature>
<evidence type="ECO:0000256" key="7">
    <source>
        <dbReference type="SAM" id="MobiDB-lite"/>
    </source>
</evidence>
<dbReference type="InterPro" id="IPR050630">
    <property type="entry name" value="WD_repeat_EMAP"/>
</dbReference>
<organism evidence="8 9">
    <name type="scientific">Allomyces macrogynus (strain ATCC 38327)</name>
    <name type="common">Allomyces javanicus var. macrogynus</name>
    <dbReference type="NCBI Taxonomy" id="578462"/>
    <lineage>
        <taxon>Eukaryota</taxon>
        <taxon>Fungi</taxon>
        <taxon>Fungi incertae sedis</taxon>
        <taxon>Blastocladiomycota</taxon>
        <taxon>Blastocladiomycetes</taxon>
        <taxon>Blastocladiales</taxon>
        <taxon>Blastocladiaceae</taxon>
        <taxon>Allomyces</taxon>
    </lineage>
</organism>